<dbReference type="PROSITE" id="PS50828">
    <property type="entry name" value="SMR"/>
    <property type="match status" value="1"/>
</dbReference>
<feature type="domain" description="Smr" evidence="1">
    <location>
        <begin position="100"/>
        <end position="181"/>
    </location>
</feature>
<proteinExistence type="predicted"/>
<dbReference type="Gene3D" id="3.30.1370.110">
    <property type="match status" value="1"/>
</dbReference>
<comment type="caution">
    <text evidence="2">The sequence shown here is derived from an EMBL/GenBank/DDBJ whole genome shotgun (WGS) entry which is preliminary data.</text>
</comment>
<dbReference type="SUPFAM" id="SSF160443">
    <property type="entry name" value="SMR domain-like"/>
    <property type="match status" value="1"/>
</dbReference>
<sequence length="182" mass="20517">MTKDAPKPEDDDDIQLFHEAVKGARPVAPKRILHSPKKPKPIPRQLIRDEQQALIDSLSDHYIPAYELESGEELLYLRDGQSPLVLSKLRRGHWVVQAHIDLHGLISDEARLYVSEFIAGCKKRGLRCVRIVHGKGLGSRNKEPVLKHKLRNWLMQKDEVIAYAQARQTDGGSGAVIVLLKA</sequence>
<evidence type="ECO:0000313" key="2">
    <source>
        <dbReference type="EMBL" id="MFD0912179.1"/>
    </source>
</evidence>
<dbReference type="RefSeq" id="WP_379054875.1">
    <property type="nucleotide sequence ID" value="NZ_JBHTKB010000001.1"/>
</dbReference>
<dbReference type="InterPro" id="IPR036063">
    <property type="entry name" value="Smr_dom_sf"/>
</dbReference>
<keyword evidence="3" id="KW-1185">Reference proteome</keyword>
<evidence type="ECO:0000259" key="1">
    <source>
        <dbReference type="PROSITE" id="PS50828"/>
    </source>
</evidence>
<dbReference type="PANTHER" id="PTHR35562">
    <property type="entry name" value="DNA ENDONUCLEASE SMRA-RELATED"/>
    <property type="match status" value="1"/>
</dbReference>
<dbReference type="EMBL" id="JBHTKB010000001">
    <property type="protein sequence ID" value="MFD0912179.1"/>
    <property type="molecule type" value="Genomic_DNA"/>
</dbReference>
<dbReference type="Pfam" id="PF01713">
    <property type="entry name" value="Smr"/>
    <property type="match status" value="1"/>
</dbReference>
<dbReference type="InterPro" id="IPR002625">
    <property type="entry name" value="Smr_dom"/>
</dbReference>
<gene>
    <name evidence="2" type="ORF">ACFQ1Z_01340</name>
</gene>
<evidence type="ECO:0000313" key="3">
    <source>
        <dbReference type="Proteomes" id="UP001597128"/>
    </source>
</evidence>
<name>A0ABW3F5X8_9PROT</name>
<accession>A0ABW3F5X8</accession>
<dbReference type="Proteomes" id="UP001597128">
    <property type="component" value="Unassembled WGS sequence"/>
</dbReference>
<organism evidence="2 3">
    <name type="scientific">Methylophilus luteus</name>
    <dbReference type="NCBI Taxonomy" id="640108"/>
    <lineage>
        <taxon>Bacteria</taxon>
        <taxon>Pseudomonadati</taxon>
        <taxon>Pseudomonadota</taxon>
        <taxon>Betaproteobacteria</taxon>
        <taxon>Nitrosomonadales</taxon>
        <taxon>Methylophilaceae</taxon>
        <taxon>Methylophilus</taxon>
    </lineage>
</organism>
<dbReference type="PANTHER" id="PTHR35562:SF2">
    <property type="entry name" value="DNA ENDONUCLEASE SMRA-RELATED"/>
    <property type="match status" value="1"/>
</dbReference>
<reference evidence="3" key="1">
    <citation type="journal article" date="2019" name="Int. J. Syst. Evol. Microbiol.">
        <title>The Global Catalogue of Microorganisms (GCM) 10K type strain sequencing project: providing services to taxonomists for standard genome sequencing and annotation.</title>
        <authorList>
            <consortium name="The Broad Institute Genomics Platform"/>
            <consortium name="The Broad Institute Genome Sequencing Center for Infectious Disease"/>
            <person name="Wu L."/>
            <person name="Ma J."/>
        </authorList>
    </citation>
    <scope>NUCLEOTIDE SEQUENCE [LARGE SCALE GENOMIC DNA]</scope>
    <source>
        <strain evidence="3">CCUG 58412</strain>
    </source>
</reference>
<dbReference type="SMART" id="SM00463">
    <property type="entry name" value="SMR"/>
    <property type="match status" value="1"/>
</dbReference>
<protein>
    <submittedName>
        <fullName evidence="2">Smr/MutS family protein</fullName>
    </submittedName>
</protein>